<dbReference type="AlphaFoldDB" id="A0A4R1HS27"/>
<dbReference type="EMBL" id="SMFZ01000002">
    <property type="protein sequence ID" value="TCK20172.1"/>
    <property type="molecule type" value="Genomic_DNA"/>
</dbReference>
<accession>A0A4R1HS27</accession>
<gene>
    <name evidence="1" type="ORF">EV378_4122</name>
</gene>
<comment type="caution">
    <text evidence="1">The sequence shown here is derived from an EMBL/GenBank/DDBJ whole genome shotgun (WGS) entry which is preliminary data.</text>
</comment>
<dbReference type="SUPFAM" id="SSF55909">
    <property type="entry name" value="Pentein"/>
    <property type="match status" value="1"/>
</dbReference>
<dbReference type="NCBIfam" id="NF045659">
    <property type="entry name" value="DiMArgaseDdahMtb"/>
    <property type="match status" value="1"/>
</dbReference>
<dbReference type="GO" id="GO:0016787">
    <property type="term" value="F:hydrolase activity"/>
    <property type="evidence" value="ECO:0007669"/>
    <property type="project" value="UniProtKB-KW"/>
</dbReference>
<keyword evidence="2" id="KW-1185">Reference proteome</keyword>
<proteinExistence type="predicted"/>
<evidence type="ECO:0000313" key="1">
    <source>
        <dbReference type="EMBL" id="TCK20172.1"/>
    </source>
</evidence>
<reference evidence="1 2" key="1">
    <citation type="submission" date="2019-03" db="EMBL/GenBank/DDBJ databases">
        <title>Sequencing the genomes of 1000 actinobacteria strains.</title>
        <authorList>
            <person name="Klenk H.-P."/>
        </authorList>
    </citation>
    <scope>NUCLEOTIDE SEQUENCE [LARGE SCALE GENOMIC DNA]</scope>
    <source>
        <strain evidence="1 2">DSM 44969</strain>
    </source>
</reference>
<organism evidence="1 2">
    <name type="scientific">Pseudonocardia endophytica</name>
    <dbReference type="NCBI Taxonomy" id="401976"/>
    <lineage>
        <taxon>Bacteria</taxon>
        <taxon>Bacillati</taxon>
        <taxon>Actinomycetota</taxon>
        <taxon>Actinomycetes</taxon>
        <taxon>Pseudonocardiales</taxon>
        <taxon>Pseudonocardiaceae</taxon>
        <taxon>Pseudonocardia</taxon>
    </lineage>
</organism>
<dbReference type="Gene3D" id="3.75.10.10">
    <property type="entry name" value="L-arginine/glycine Amidinotransferase, Chain A"/>
    <property type="match status" value="1"/>
</dbReference>
<sequence length="276" mass="30312">MAQIRPRIAVPRTVLMCRPDHFTVSYRINPWMRPQDPVDTARAVRQWEELYRTYLRLGFDVQLIDPVPGLPDMVYAANGGQVVDGVAHGARFRHGERAAEGPLYMEWFRRHGYDVREPVATNEGEGDFLLVGDTVFAGSGFRSDPASHAEAARVFGREVVSLGLVDPRFYHLDTAFAVLSDGEGEDEVAYYPEAFDEPSRALLASRFPDAILVGEDDAVVFGLNCFSDGHHVVLAAQATGFAAQLAERGFAPIGVDLSELLRGGGGVKCCTLELRS</sequence>
<name>A0A4R1HS27_PSEEN</name>
<keyword evidence="1" id="KW-0378">Hydrolase</keyword>
<evidence type="ECO:0000313" key="2">
    <source>
        <dbReference type="Proteomes" id="UP000295560"/>
    </source>
</evidence>
<protein>
    <submittedName>
        <fullName evidence="1">N-dimethylarginine dimethylaminohydrolase</fullName>
    </submittedName>
</protein>
<dbReference type="Proteomes" id="UP000295560">
    <property type="component" value="Unassembled WGS sequence"/>
</dbReference>